<protein>
    <submittedName>
        <fullName evidence="2">Methylglutaconyl-CoA hydratase</fullName>
        <ecNumber evidence="2">4.2.1.18</ecNumber>
    </submittedName>
</protein>
<dbReference type="GO" id="GO:0004490">
    <property type="term" value="F:methylglutaconyl-CoA hydratase activity"/>
    <property type="evidence" value="ECO:0007669"/>
    <property type="project" value="UniProtKB-EC"/>
</dbReference>
<comment type="similarity">
    <text evidence="1">Belongs to the enoyl-CoA hydratase/isomerase family.</text>
</comment>
<keyword evidence="4" id="KW-1185">Reference proteome</keyword>
<evidence type="ECO:0000313" key="4">
    <source>
        <dbReference type="Proteomes" id="UP000078558"/>
    </source>
</evidence>
<gene>
    <name evidence="2" type="ORF">ODI_01727</name>
    <name evidence="3" type="ORF">ODI_R2075</name>
</gene>
<dbReference type="Gene3D" id="3.90.226.10">
    <property type="entry name" value="2-enoyl-CoA Hydratase, Chain A, domain 1"/>
    <property type="match status" value="1"/>
</dbReference>
<proteinExistence type="inferred from homology"/>
<evidence type="ECO:0000313" key="3">
    <source>
        <dbReference type="EMBL" id="SOE49439.1"/>
    </source>
</evidence>
<dbReference type="EC" id="4.2.1.18" evidence="2"/>
<dbReference type="PANTHER" id="PTHR42964:SF1">
    <property type="entry name" value="POLYKETIDE BIOSYNTHESIS ENOYL-COA HYDRATASE PKSH-RELATED"/>
    <property type="match status" value="1"/>
</dbReference>
<accession>A0A1C3JZM9</accession>
<sequence>MFKTLELVVGHRTATVWMNRAEQRNALNGPMIEELVQAFAGLSQDDTVRAIVLAGRGSAFCAGADLTWLHAGTPAEAENPNDVEAMKTLLRTVHACPKPVLARIHGACIGVGMGLAAACDIAIAARTASFGQPETRLGLMPALTAPYVVKAMMPRAAQRWLLTGEAFGAEEARRIGFVHDVCNPAELDPRIDALLGSFVMASSQAVRATKALLRTLSDAEDLGPGRNADRAF</sequence>
<organism evidence="2 4">
    <name type="scientific">Orrella dioscoreae</name>
    <dbReference type="NCBI Taxonomy" id="1851544"/>
    <lineage>
        <taxon>Bacteria</taxon>
        <taxon>Pseudomonadati</taxon>
        <taxon>Pseudomonadota</taxon>
        <taxon>Betaproteobacteria</taxon>
        <taxon>Burkholderiales</taxon>
        <taxon>Alcaligenaceae</taxon>
        <taxon>Orrella</taxon>
    </lineage>
</organism>
<dbReference type="Proteomes" id="UP000078558">
    <property type="component" value="Chromosome I"/>
</dbReference>
<dbReference type="InterPro" id="IPR029045">
    <property type="entry name" value="ClpP/crotonase-like_dom_sf"/>
</dbReference>
<dbReference type="OrthoDB" id="9807606at2"/>
<dbReference type="Pfam" id="PF00378">
    <property type="entry name" value="ECH_1"/>
    <property type="match status" value="1"/>
</dbReference>
<reference evidence="3 4" key="2">
    <citation type="submission" date="2017-08" db="EMBL/GenBank/DDBJ databases">
        <authorList>
            <person name="de Groot N.N."/>
        </authorList>
    </citation>
    <scope>NUCLEOTIDE SEQUENCE [LARGE SCALE GENOMIC DNA]</scope>
    <source>
        <strain evidence="3">Orrdi1</strain>
    </source>
</reference>
<dbReference type="KEGG" id="odi:ODI_R2075"/>
<dbReference type="InterPro" id="IPR051683">
    <property type="entry name" value="Enoyl-CoA_Hydratase/Isomerase"/>
</dbReference>
<dbReference type="PANTHER" id="PTHR42964">
    <property type="entry name" value="ENOYL-COA HYDRATASE"/>
    <property type="match status" value="1"/>
</dbReference>
<reference evidence="2 4" key="1">
    <citation type="submission" date="2016-06" db="EMBL/GenBank/DDBJ databases">
        <authorList>
            <person name="Kjaerup R.B."/>
            <person name="Dalgaard T.S."/>
            <person name="Juul-Madsen H.R."/>
        </authorList>
    </citation>
    <scope>NUCLEOTIDE SEQUENCE [LARGE SCALE GENOMIC DNA]</scope>
    <source>
        <strain evidence="2">Orrdi1</strain>
    </source>
</reference>
<name>A0A1C3JZM9_9BURK</name>
<dbReference type="CDD" id="cd06558">
    <property type="entry name" value="crotonase-like"/>
    <property type="match status" value="1"/>
</dbReference>
<dbReference type="SUPFAM" id="SSF52096">
    <property type="entry name" value="ClpP/crotonase"/>
    <property type="match status" value="1"/>
</dbReference>
<dbReference type="EMBL" id="LT907988">
    <property type="protein sequence ID" value="SOE49439.1"/>
    <property type="molecule type" value="Genomic_DNA"/>
</dbReference>
<dbReference type="AlphaFoldDB" id="A0A1C3JZM9"/>
<dbReference type="STRING" id="1851544.ODI_01727"/>
<evidence type="ECO:0000256" key="1">
    <source>
        <dbReference type="ARBA" id="ARBA00005254"/>
    </source>
</evidence>
<dbReference type="InterPro" id="IPR001753">
    <property type="entry name" value="Enoyl-CoA_hydra/iso"/>
</dbReference>
<evidence type="ECO:0000313" key="2">
    <source>
        <dbReference type="EMBL" id="SBT24607.1"/>
    </source>
</evidence>
<keyword evidence="2" id="KW-0456">Lyase</keyword>
<dbReference type="RefSeq" id="WP_067751043.1">
    <property type="nucleotide sequence ID" value="NZ_LT907988.1"/>
</dbReference>
<dbReference type="EMBL" id="FLRC01000010">
    <property type="protein sequence ID" value="SBT24607.1"/>
    <property type="molecule type" value="Genomic_DNA"/>
</dbReference>